<dbReference type="OMA" id="EQFSPHR"/>
<feature type="region of interest" description="Disordered" evidence="1">
    <location>
        <begin position="1"/>
        <end position="29"/>
    </location>
</feature>
<sequence>MAPPVTPSPHRFMVKKDEPNSAPAGSQFVHTPRYRFTTNYSNKTIKETPKFVLNPSNFEKSSGKKPIQNQIPKFILNPLESEKSPGKKPIQPQNPKFFLKQSEFEKSIGKILFQGDKIDTESEDASDLGKNLNEDSCIEIRPKDERKYGICDEPASKRRRRTLSPALLDKSVALENEAKKLIDESNDMLLPSPVTPAPSLSKSKLVDHIRTPRFLISSPDPMFNSSVMKEKLIFAKPPVFRPPDTYTQSDIFSDPNPEQFSPHRRGDKYVTGGLAAELRNWLVNIKSSIPTSQINGKDQWLLKIMVENFIEGSRAGMILVSGRKLKTLGAENKDFTGDAKVILASEITSLGHQRNTDIVKGKIIGIKGPIWEVTIKNEKWAVGVDWKLI</sequence>
<dbReference type="STRING" id="52586.A0A0B1PI51"/>
<proteinExistence type="predicted"/>
<protein>
    <submittedName>
        <fullName evidence="2">Uncharacterized protein</fullName>
    </submittedName>
</protein>
<gene>
    <name evidence="2" type="ORF">EV44_g5991</name>
</gene>
<accession>A0A0B1PI51</accession>
<reference evidence="2 3" key="1">
    <citation type="journal article" date="2014" name="BMC Genomics">
        <title>Adaptive genomic structural variation in the grape powdery mildew pathogen, Erysiphe necator.</title>
        <authorList>
            <person name="Jones L."/>
            <person name="Riaz S."/>
            <person name="Morales-Cruz A."/>
            <person name="Amrine K.C."/>
            <person name="McGuire B."/>
            <person name="Gubler W.D."/>
            <person name="Walker M.A."/>
            <person name="Cantu D."/>
        </authorList>
    </citation>
    <scope>NUCLEOTIDE SEQUENCE [LARGE SCALE GENOMIC DNA]</scope>
    <source>
        <strain evidence="3">c</strain>
    </source>
</reference>
<keyword evidence="3" id="KW-1185">Reference proteome</keyword>
<evidence type="ECO:0000256" key="1">
    <source>
        <dbReference type="SAM" id="MobiDB-lite"/>
    </source>
</evidence>
<organism evidence="2 3">
    <name type="scientific">Uncinula necator</name>
    <name type="common">Grape powdery mildew</name>
    <dbReference type="NCBI Taxonomy" id="52586"/>
    <lineage>
        <taxon>Eukaryota</taxon>
        <taxon>Fungi</taxon>
        <taxon>Dikarya</taxon>
        <taxon>Ascomycota</taxon>
        <taxon>Pezizomycotina</taxon>
        <taxon>Leotiomycetes</taxon>
        <taxon>Erysiphales</taxon>
        <taxon>Erysiphaceae</taxon>
        <taxon>Erysiphe</taxon>
    </lineage>
</organism>
<dbReference type="EMBL" id="JNVN01000122">
    <property type="protein sequence ID" value="KHJ36174.1"/>
    <property type="molecule type" value="Genomic_DNA"/>
</dbReference>
<dbReference type="HOGENOM" id="CLU_052200_0_0_1"/>
<dbReference type="Proteomes" id="UP000030854">
    <property type="component" value="Unassembled WGS sequence"/>
</dbReference>
<dbReference type="AlphaFoldDB" id="A0A0B1PI51"/>
<evidence type="ECO:0000313" key="3">
    <source>
        <dbReference type="Proteomes" id="UP000030854"/>
    </source>
</evidence>
<name>A0A0B1PI51_UNCNE</name>
<evidence type="ECO:0000313" key="2">
    <source>
        <dbReference type="EMBL" id="KHJ36174.1"/>
    </source>
</evidence>
<comment type="caution">
    <text evidence="2">The sequence shown here is derived from an EMBL/GenBank/DDBJ whole genome shotgun (WGS) entry which is preliminary data.</text>
</comment>